<reference evidence="3 4" key="1">
    <citation type="submission" date="2020-07" db="EMBL/GenBank/DDBJ databases">
        <title>Sequencing the genomes of 1000 actinobacteria strains.</title>
        <authorList>
            <person name="Klenk H.-P."/>
        </authorList>
    </citation>
    <scope>NUCLEOTIDE SEQUENCE [LARGE SCALE GENOMIC DNA]</scope>
    <source>
        <strain evidence="3 4">DSM 17380</strain>
    </source>
</reference>
<gene>
    <name evidence="3" type="ORF">BJ960_001045</name>
</gene>
<dbReference type="RefSeq" id="WP_185986507.1">
    <property type="nucleotide sequence ID" value="NZ_BAAALZ010000002.1"/>
</dbReference>
<organism evidence="3 4">
    <name type="scientific">Leucobacter aridicollis</name>
    <dbReference type="NCBI Taxonomy" id="283878"/>
    <lineage>
        <taxon>Bacteria</taxon>
        <taxon>Bacillati</taxon>
        <taxon>Actinomycetota</taxon>
        <taxon>Actinomycetes</taxon>
        <taxon>Micrococcales</taxon>
        <taxon>Microbacteriaceae</taxon>
        <taxon>Leucobacter</taxon>
    </lineage>
</organism>
<feature type="transmembrane region" description="Helical" evidence="2">
    <location>
        <begin position="80"/>
        <end position="101"/>
    </location>
</feature>
<sequence length="605" mass="60287">MRAILTGVVATIEAVAVALASLLAVAAYAFLVWWLGFGLAAEPGAVFGGAGAAWLLAHFVPLSAEISAEAMQVLGFAPEALTFTVSLAPLGLTLATAAFAARAGWRFGARGGAGGLGVLGGAVGFGAVAAVVASAVAPGGGVSIGIGWLAAAGCAAVVYGAPSGVAYLARAARDEHPWWIAAIGATETALGKLRIPRPAIVTRVAGQAVRLAAALVTGYVGIAALGFALTLLTRFALVIAASEALQLDLTGTILMFLLQLVLLPVFVIWSGAWLTGSGFAVGVGSSASPFGQLLGPMPGIPVLAAIPDGWGSVAVLAPLLLVLLGIALGIGLGDAARRQSMTRLVSQIVGAAILAGLTIALLNWTATGALGPGRLEAVGPDVWPAAGLAAAELGLGCLLGALAARADIARRVVAGPGEVAARLGFREDGAGADPDLRARVSELPDAATPAPSTGPAADAADPEVPEGPEEWLAPVAPLVPHGGAEADADDQLTEPLDFDPPTARGAGSDAGVAPGDDAEAPTGDEAPQGDAAAAEAELFDQHAATGPVDTVPADAAADRQASQEADAEIDADALIEAYSWDNVDLEPGRDDDEKRAGWRWPGRKG</sequence>
<dbReference type="Proteomes" id="UP000586095">
    <property type="component" value="Unassembled WGS sequence"/>
</dbReference>
<protein>
    <submittedName>
        <fullName evidence="3">Uncharacterized protein</fullName>
    </submittedName>
</protein>
<evidence type="ECO:0000313" key="4">
    <source>
        <dbReference type="Proteomes" id="UP000586095"/>
    </source>
</evidence>
<feature type="compositionally biased region" description="Acidic residues" evidence="1">
    <location>
        <begin position="460"/>
        <end position="469"/>
    </location>
</feature>
<feature type="transmembrane region" description="Helical" evidence="2">
    <location>
        <begin position="253"/>
        <end position="274"/>
    </location>
</feature>
<feature type="transmembrane region" description="Helical" evidence="2">
    <location>
        <begin position="47"/>
        <end position="68"/>
    </location>
</feature>
<dbReference type="EMBL" id="JACCBD010000001">
    <property type="protein sequence ID" value="NYD26242.1"/>
    <property type="molecule type" value="Genomic_DNA"/>
</dbReference>
<name>A0A852RHU6_9MICO</name>
<feature type="transmembrane region" description="Helical" evidence="2">
    <location>
        <begin position="344"/>
        <end position="362"/>
    </location>
</feature>
<evidence type="ECO:0000313" key="3">
    <source>
        <dbReference type="EMBL" id="NYD26242.1"/>
    </source>
</evidence>
<keyword evidence="2" id="KW-0472">Membrane</keyword>
<keyword evidence="4" id="KW-1185">Reference proteome</keyword>
<comment type="caution">
    <text evidence="3">The sequence shown here is derived from an EMBL/GenBank/DDBJ whole genome shotgun (WGS) entry which is preliminary data.</text>
</comment>
<feature type="transmembrane region" description="Helical" evidence="2">
    <location>
        <begin position="310"/>
        <end position="332"/>
    </location>
</feature>
<dbReference type="AlphaFoldDB" id="A0A852RHU6"/>
<feature type="transmembrane region" description="Helical" evidence="2">
    <location>
        <begin position="219"/>
        <end position="241"/>
    </location>
</feature>
<feature type="transmembrane region" description="Helical" evidence="2">
    <location>
        <begin position="382"/>
        <end position="404"/>
    </location>
</feature>
<feature type="compositionally biased region" description="Low complexity" evidence="1">
    <location>
        <begin position="524"/>
        <end position="544"/>
    </location>
</feature>
<evidence type="ECO:0000256" key="2">
    <source>
        <dbReference type="SAM" id="Phobius"/>
    </source>
</evidence>
<feature type="compositionally biased region" description="Basic and acidic residues" evidence="1">
    <location>
        <begin position="586"/>
        <end position="596"/>
    </location>
</feature>
<feature type="compositionally biased region" description="Low complexity" evidence="1">
    <location>
        <begin position="444"/>
        <end position="459"/>
    </location>
</feature>
<feature type="transmembrane region" description="Helical" evidence="2">
    <location>
        <begin position="12"/>
        <end position="35"/>
    </location>
</feature>
<dbReference type="InterPro" id="IPR045931">
    <property type="entry name" value="DUF6350"/>
</dbReference>
<dbReference type="Pfam" id="PF19877">
    <property type="entry name" value="DUF6350"/>
    <property type="match status" value="1"/>
</dbReference>
<feature type="region of interest" description="Disordered" evidence="1">
    <location>
        <begin position="444"/>
        <end position="568"/>
    </location>
</feature>
<accession>A0A852RHU6</accession>
<keyword evidence="2" id="KW-0812">Transmembrane</keyword>
<proteinExistence type="predicted"/>
<feature type="region of interest" description="Disordered" evidence="1">
    <location>
        <begin position="581"/>
        <end position="605"/>
    </location>
</feature>
<evidence type="ECO:0000256" key="1">
    <source>
        <dbReference type="SAM" id="MobiDB-lite"/>
    </source>
</evidence>
<keyword evidence="2" id="KW-1133">Transmembrane helix</keyword>
<feature type="transmembrane region" description="Helical" evidence="2">
    <location>
        <begin position="113"/>
        <end position="136"/>
    </location>
</feature>
<feature type="transmembrane region" description="Helical" evidence="2">
    <location>
        <begin position="148"/>
        <end position="169"/>
    </location>
</feature>